<evidence type="ECO:0000259" key="10">
    <source>
        <dbReference type="PROSITE" id="PS51352"/>
    </source>
</evidence>
<dbReference type="GO" id="GO:0045454">
    <property type="term" value="P:cell redox homeostasis"/>
    <property type="evidence" value="ECO:0007669"/>
    <property type="project" value="TreeGrafter"/>
</dbReference>
<dbReference type="GO" id="GO:0005829">
    <property type="term" value="C:cytosol"/>
    <property type="evidence" value="ECO:0007669"/>
    <property type="project" value="TreeGrafter"/>
</dbReference>
<feature type="domain" description="Thioredoxin" evidence="10">
    <location>
        <begin position="13"/>
        <end position="174"/>
    </location>
</feature>
<evidence type="ECO:0000256" key="1">
    <source>
        <dbReference type="ARBA" id="ARBA00004496"/>
    </source>
</evidence>
<evidence type="ECO:0000256" key="5">
    <source>
        <dbReference type="ARBA" id="ARBA00023002"/>
    </source>
</evidence>
<name>A0AAD1XQ87_EUPCR</name>
<dbReference type="PROSITE" id="PS51352">
    <property type="entry name" value="THIOREDOXIN_2"/>
    <property type="match status" value="1"/>
</dbReference>
<evidence type="ECO:0000313" key="11">
    <source>
        <dbReference type="EMBL" id="CAI2377098.1"/>
    </source>
</evidence>
<comment type="similarity">
    <text evidence="8">Belongs to the peroxiredoxin family.</text>
</comment>
<reference evidence="11" key="1">
    <citation type="submission" date="2023-07" db="EMBL/GenBank/DDBJ databases">
        <authorList>
            <consortium name="AG Swart"/>
            <person name="Singh M."/>
            <person name="Singh A."/>
            <person name="Seah K."/>
            <person name="Emmerich C."/>
        </authorList>
    </citation>
    <scope>NUCLEOTIDE SEQUENCE</scope>
    <source>
        <strain evidence="11">DP1</strain>
    </source>
</reference>
<keyword evidence="4 8" id="KW-0049">Antioxidant</keyword>
<dbReference type="GO" id="GO:0033554">
    <property type="term" value="P:cellular response to stress"/>
    <property type="evidence" value="ECO:0007669"/>
    <property type="project" value="TreeGrafter"/>
</dbReference>
<evidence type="ECO:0000256" key="9">
    <source>
        <dbReference type="PIRSR" id="PIRSR000239-1"/>
    </source>
</evidence>
<comment type="caution">
    <text evidence="11">The sequence shown here is derived from an EMBL/GenBank/DDBJ whole genome shotgun (WGS) entry which is preliminary data.</text>
</comment>
<dbReference type="AlphaFoldDB" id="A0AAD1XQ87"/>
<keyword evidence="5 8" id="KW-0560">Oxidoreductase</keyword>
<evidence type="ECO:0000256" key="4">
    <source>
        <dbReference type="ARBA" id="ARBA00022862"/>
    </source>
</evidence>
<evidence type="ECO:0000256" key="2">
    <source>
        <dbReference type="ARBA" id="ARBA00022490"/>
    </source>
</evidence>
<dbReference type="InterPro" id="IPR013766">
    <property type="entry name" value="Thioredoxin_domain"/>
</dbReference>
<keyword evidence="2" id="KW-0963">Cytoplasm</keyword>
<dbReference type="GO" id="GO:0008379">
    <property type="term" value="F:thioredoxin peroxidase activity"/>
    <property type="evidence" value="ECO:0007669"/>
    <property type="project" value="TreeGrafter"/>
</dbReference>
<keyword evidence="3 8" id="KW-0575">Peroxidase</keyword>
<comment type="function">
    <text evidence="8">Thiol-specific peroxidase that catalyzes the reduction of hydrogen peroxide and organic hydroperoxides to water and alcohols, respectively.</text>
</comment>
<keyword evidence="7 8" id="KW-0676">Redox-active center</keyword>
<feature type="active site" description="Cysteine sulfenic acid (-SOH) intermediate; for peroxidase activity" evidence="9">
    <location>
        <position position="58"/>
    </location>
</feature>
<keyword evidence="12" id="KW-1185">Reference proteome</keyword>
<dbReference type="Pfam" id="PF00578">
    <property type="entry name" value="AhpC-TSA"/>
    <property type="match status" value="1"/>
</dbReference>
<dbReference type="Pfam" id="PF10417">
    <property type="entry name" value="1-cysPrx_C"/>
    <property type="match status" value="1"/>
</dbReference>
<comment type="subcellular location">
    <subcellularLocation>
        <location evidence="1">Cytoplasm</location>
    </subcellularLocation>
</comment>
<sequence length="210" mass="23857">MEGASPLSYTPTAAVKHPAPDFEATAYQDYEFKKVKLSDYRGKYVLLFFWPMDFSFVCPTEIIAFSDAAKIFKEHGCEVLGVSTDSKFTHMEFDMKPKKKGGLGEVEMPLISDRSHKISKAYGCFIDHGEYEGSAFRATYIIDKEGILRHMSINDTQIGRSPDEFIRLVQAFQYADEKGEVCPAKWKPGDLAYAAKLGDENHRKYLEQHD</sequence>
<dbReference type="EMBL" id="CAMPGE010018706">
    <property type="protein sequence ID" value="CAI2377098.1"/>
    <property type="molecule type" value="Genomic_DNA"/>
</dbReference>
<evidence type="ECO:0000256" key="7">
    <source>
        <dbReference type="ARBA" id="ARBA00023284"/>
    </source>
</evidence>
<dbReference type="Proteomes" id="UP001295684">
    <property type="component" value="Unassembled WGS sequence"/>
</dbReference>
<evidence type="ECO:0000256" key="6">
    <source>
        <dbReference type="ARBA" id="ARBA00023157"/>
    </source>
</evidence>
<dbReference type="PANTHER" id="PTHR10681:SF171">
    <property type="entry name" value="PEROXIREDOXIN 4"/>
    <property type="match status" value="1"/>
</dbReference>
<dbReference type="InterPro" id="IPR024706">
    <property type="entry name" value="Peroxiredoxin_AhpC-typ"/>
</dbReference>
<protein>
    <recommendedName>
        <fullName evidence="10">Thioredoxin domain-containing protein</fullName>
    </recommendedName>
</protein>
<proteinExistence type="inferred from homology"/>
<dbReference type="Gene3D" id="3.40.30.10">
    <property type="entry name" value="Glutaredoxin"/>
    <property type="match status" value="1"/>
</dbReference>
<dbReference type="InterPro" id="IPR000866">
    <property type="entry name" value="AhpC/TSA"/>
</dbReference>
<dbReference type="PIRSF" id="PIRSF000239">
    <property type="entry name" value="AHPC"/>
    <property type="match status" value="1"/>
</dbReference>
<dbReference type="InterPro" id="IPR050217">
    <property type="entry name" value="Peroxiredoxin"/>
</dbReference>
<dbReference type="FunFam" id="3.40.30.10:FF:000002">
    <property type="entry name" value="Alkyl hydroperoxide reductase C"/>
    <property type="match status" value="1"/>
</dbReference>
<dbReference type="CDD" id="cd03015">
    <property type="entry name" value="PRX_Typ2cys"/>
    <property type="match status" value="1"/>
</dbReference>
<evidence type="ECO:0000256" key="8">
    <source>
        <dbReference type="PIRNR" id="PIRNR000239"/>
    </source>
</evidence>
<dbReference type="InterPro" id="IPR036249">
    <property type="entry name" value="Thioredoxin-like_sf"/>
</dbReference>
<gene>
    <name evidence="11" type="ORF">ECRASSUSDP1_LOCUS18480</name>
</gene>
<dbReference type="InterPro" id="IPR019479">
    <property type="entry name" value="Peroxiredoxin_C"/>
</dbReference>
<dbReference type="GO" id="GO:0042744">
    <property type="term" value="P:hydrogen peroxide catabolic process"/>
    <property type="evidence" value="ECO:0007669"/>
    <property type="project" value="TreeGrafter"/>
</dbReference>
<dbReference type="PANTHER" id="PTHR10681">
    <property type="entry name" value="THIOREDOXIN PEROXIDASE"/>
    <property type="match status" value="1"/>
</dbReference>
<dbReference type="GO" id="GO:0006979">
    <property type="term" value="P:response to oxidative stress"/>
    <property type="evidence" value="ECO:0007669"/>
    <property type="project" value="TreeGrafter"/>
</dbReference>
<accession>A0AAD1XQ87</accession>
<keyword evidence="6" id="KW-1015">Disulfide bond</keyword>
<evidence type="ECO:0000256" key="3">
    <source>
        <dbReference type="ARBA" id="ARBA00022559"/>
    </source>
</evidence>
<evidence type="ECO:0000313" key="12">
    <source>
        <dbReference type="Proteomes" id="UP001295684"/>
    </source>
</evidence>
<dbReference type="SUPFAM" id="SSF52833">
    <property type="entry name" value="Thioredoxin-like"/>
    <property type="match status" value="1"/>
</dbReference>
<organism evidence="11 12">
    <name type="scientific">Euplotes crassus</name>
    <dbReference type="NCBI Taxonomy" id="5936"/>
    <lineage>
        <taxon>Eukaryota</taxon>
        <taxon>Sar</taxon>
        <taxon>Alveolata</taxon>
        <taxon>Ciliophora</taxon>
        <taxon>Intramacronucleata</taxon>
        <taxon>Spirotrichea</taxon>
        <taxon>Hypotrichia</taxon>
        <taxon>Euplotida</taxon>
        <taxon>Euplotidae</taxon>
        <taxon>Moneuplotes</taxon>
    </lineage>
</organism>